<evidence type="ECO:0000256" key="2">
    <source>
        <dbReference type="SAM" id="Phobius"/>
    </source>
</evidence>
<feature type="region of interest" description="Disordered" evidence="1">
    <location>
        <begin position="289"/>
        <end position="321"/>
    </location>
</feature>
<comment type="caution">
    <text evidence="4">The sequence shown here is derived from an EMBL/GenBank/DDBJ whole genome shotgun (WGS) entry which is preliminary data.</text>
</comment>
<feature type="signal peptide" evidence="3">
    <location>
        <begin position="1"/>
        <end position="23"/>
    </location>
</feature>
<organism evidence="4 5">
    <name type="scientific">Crepidotus variabilis</name>
    <dbReference type="NCBI Taxonomy" id="179855"/>
    <lineage>
        <taxon>Eukaryota</taxon>
        <taxon>Fungi</taxon>
        <taxon>Dikarya</taxon>
        <taxon>Basidiomycota</taxon>
        <taxon>Agaricomycotina</taxon>
        <taxon>Agaricomycetes</taxon>
        <taxon>Agaricomycetidae</taxon>
        <taxon>Agaricales</taxon>
        <taxon>Agaricineae</taxon>
        <taxon>Crepidotaceae</taxon>
        <taxon>Crepidotus</taxon>
    </lineage>
</organism>
<name>A0A9P6JVG6_9AGAR</name>
<evidence type="ECO:0000313" key="4">
    <source>
        <dbReference type="EMBL" id="KAF9535397.1"/>
    </source>
</evidence>
<feature type="region of interest" description="Disordered" evidence="1">
    <location>
        <begin position="210"/>
        <end position="254"/>
    </location>
</feature>
<evidence type="ECO:0000256" key="3">
    <source>
        <dbReference type="SAM" id="SignalP"/>
    </source>
</evidence>
<reference evidence="4" key="1">
    <citation type="submission" date="2020-11" db="EMBL/GenBank/DDBJ databases">
        <authorList>
            <consortium name="DOE Joint Genome Institute"/>
            <person name="Ahrendt S."/>
            <person name="Riley R."/>
            <person name="Andreopoulos W."/>
            <person name="Labutti K."/>
            <person name="Pangilinan J."/>
            <person name="Ruiz-Duenas F.J."/>
            <person name="Barrasa J.M."/>
            <person name="Sanchez-Garcia M."/>
            <person name="Camarero S."/>
            <person name="Miyauchi S."/>
            <person name="Serrano A."/>
            <person name="Linde D."/>
            <person name="Babiker R."/>
            <person name="Drula E."/>
            <person name="Ayuso-Fernandez I."/>
            <person name="Pacheco R."/>
            <person name="Padilla G."/>
            <person name="Ferreira P."/>
            <person name="Barriuso J."/>
            <person name="Kellner H."/>
            <person name="Castanera R."/>
            <person name="Alfaro M."/>
            <person name="Ramirez L."/>
            <person name="Pisabarro A.G."/>
            <person name="Kuo A."/>
            <person name="Tritt A."/>
            <person name="Lipzen A."/>
            <person name="He G."/>
            <person name="Yan M."/>
            <person name="Ng V."/>
            <person name="Cullen D."/>
            <person name="Martin F."/>
            <person name="Rosso M.-N."/>
            <person name="Henrissat B."/>
            <person name="Hibbett D."/>
            <person name="Martinez A.T."/>
            <person name="Grigoriev I.V."/>
        </authorList>
    </citation>
    <scope>NUCLEOTIDE SEQUENCE</scope>
    <source>
        <strain evidence="4">CBS 506.95</strain>
    </source>
</reference>
<dbReference type="PANTHER" id="PTHR37487:SF3">
    <property type="entry name" value="CLEAVAGE_POLYADENYLATION SPECIFICITY FACTOR A SUBUNIT N-TERMINAL DOMAIN-CONTAINING PROTEIN"/>
    <property type="match status" value="1"/>
</dbReference>
<proteinExistence type="predicted"/>
<feature type="compositionally biased region" description="Polar residues" evidence="1">
    <location>
        <begin position="486"/>
        <end position="512"/>
    </location>
</feature>
<dbReference type="Proteomes" id="UP000807306">
    <property type="component" value="Unassembled WGS sequence"/>
</dbReference>
<feature type="region of interest" description="Disordered" evidence="1">
    <location>
        <begin position="337"/>
        <end position="545"/>
    </location>
</feature>
<dbReference type="AlphaFoldDB" id="A0A9P6JVG6"/>
<feature type="compositionally biased region" description="Polar residues" evidence="1">
    <location>
        <begin position="357"/>
        <end position="383"/>
    </location>
</feature>
<evidence type="ECO:0000313" key="5">
    <source>
        <dbReference type="Proteomes" id="UP000807306"/>
    </source>
</evidence>
<feature type="compositionally biased region" description="Low complexity" evidence="1">
    <location>
        <begin position="230"/>
        <end position="252"/>
    </location>
</feature>
<feature type="compositionally biased region" description="Polar residues" evidence="1">
    <location>
        <begin position="409"/>
        <end position="427"/>
    </location>
</feature>
<feature type="chain" id="PRO_5040455946" evidence="3">
    <location>
        <begin position="24"/>
        <end position="580"/>
    </location>
</feature>
<keyword evidence="3" id="KW-0732">Signal</keyword>
<accession>A0A9P6JVG6</accession>
<keyword evidence="5" id="KW-1185">Reference proteome</keyword>
<dbReference type="PANTHER" id="PTHR37487">
    <property type="entry name" value="CHROMOSOME 1, WHOLE GENOME SHOTGUN SEQUENCE"/>
    <property type="match status" value="1"/>
</dbReference>
<feature type="region of interest" description="Disordered" evidence="1">
    <location>
        <begin position="558"/>
        <end position="580"/>
    </location>
</feature>
<gene>
    <name evidence="4" type="ORF">CPB83DRAFT_878598</name>
</gene>
<keyword evidence="2" id="KW-0812">Transmembrane</keyword>
<feature type="compositionally biased region" description="Low complexity" evidence="1">
    <location>
        <begin position="437"/>
        <end position="450"/>
    </location>
</feature>
<protein>
    <submittedName>
        <fullName evidence="4">Uncharacterized protein</fullName>
    </submittedName>
</protein>
<feature type="transmembrane region" description="Helical" evidence="2">
    <location>
        <begin position="257"/>
        <end position="280"/>
    </location>
</feature>
<keyword evidence="2" id="KW-0472">Membrane</keyword>
<sequence length="580" mass="61135">MPSRLFILPSFVLSLVYLGQVAAFTYNFNPPSECDDLGLTWSGGSPPFKLNIIPVFGSVTEISIPGSAFKDGKGSYSTPMTLPKGQKVVLSMSDSTGFNSGGVTDTLTVAASKGGSCNSTMPAAGFFFQLNAALQQCRPFTFDGYTGAAQPVTINAVIPGGTGIELNPPSGPTSFQWTANVAQGTSMIFFMTDAQGRSGGSSDIKLVGNSDDKSCLSNQSPSSTTHPPGSVATGNPSSSNSSQSSSTPKSSGVSGGAVAGGIIAGILFLAVVVTLIFFFLKKRRNEQAGLMGRSQRQKFEEIDGPDVSTQTPYRTNAGTAPVPYPYTPNTAHSPFLDNPPHNPGVNQLPAAGAYQAPPNTQNTTSGQYGQPGHQFTQSENQLLPPTGLYPYQPPTPHYQANVPQYPPTGYQNAPSQYRHQLGNSQDQSNERPASRYQASESAGSSSQNESTLPYLRNSARPPSSLYPPNSSHYGGVSAASDPFRTNPPSQTSSGEYDPYATQSQVSGRQESAAQRKAAMAGGSQQQGTSRFILHTDAEDAYPPPIDEEVVELPPQYTERRAGPVRLDPPSGLPAGTPYKS</sequence>
<evidence type="ECO:0000256" key="1">
    <source>
        <dbReference type="SAM" id="MobiDB-lite"/>
    </source>
</evidence>
<keyword evidence="2" id="KW-1133">Transmembrane helix</keyword>
<dbReference type="EMBL" id="MU157824">
    <property type="protein sequence ID" value="KAF9535397.1"/>
    <property type="molecule type" value="Genomic_DNA"/>
</dbReference>
<feature type="compositionally biased region" description="Polar residues" evidence="1">
    <location>
        <begin position="307"/>
        <end position="318"/>
    </location>
</feature>
<feature type="compositionally biased region" description="Polar residues" evidence="1">
    <location>
        <begin position="215"/>
        <end position="227"/>
    </location>
</feature>
<dbReference type="OrthoDB" id="2591431at2759"/>